<keyword evidence="1" id="KW-1133">Transmembrane helix</keyword>
<reference evidence="2 3" key="1">
    <citation type="submission" date="2022-10" db="EMBL/GenBank/DDBJ databases">
        <title>Defluviimonas sp. nov., isolated from ocean surface sediments.</title>
        <authorList>
            <person name="He W."/>
            <person name="Wang L."/>
            <person name="Zhang D.-F."/>
        </authorList>
    </citation>
    <scope>NUCLEOTIDE SEQUENCE [LARGE SCALE GENOMIC DNA]</scope>
    <source>
        <strain evidence="2 3">WL0050</strain>
    </source>
</reference>
<evidence type="ECO:0000313" key="2">
    <source>
        <dbReference type="EMBL" id="MCV2870796.1"/>
    </source>
</evidence>
<keyword evidence="1" id="KW-0472">Membrane</keyword>
<dbReference type="PANTHER" id="PTHR31876:SF26">
    <property type="entry name" value="PROTEIN LIKE COV 2"/>
    <property type="match status" value="1"/>
</dbReference>
<accession>A0ABT2ZJ79</accession>
<protein>
    <submittedName>
        <fullName evidence="2">DUF502 domain-containing protein</fullName>
    </submittedName>
</protein>
<dbReference type="Pfam" id="PF04367">
    <property type="entry name" value="DUF502"/>
    <property type="match status" value="1"/>
</dbReference>
<dbReference type="EMBL" id="JAOWKZ010000001">
    <property type="protein sequence ID" value="MCV2870796.1"/>
    <property type="molecule type" value="Genomic_DNA"/>
</dbReference>
<dbReference type="Proteomes" id="UP001652564">
    <property type="component" value="Unassembled WGS sequence"/>
</dbReference>
<feature type="transmembrane region" description="Helical" evidence="1">
    <location>
        <begin position="27"/>
        <end position="47"/>
    </location>
</feature>
<dbReference type="PANTHER" id="PTHR31876">
    <property type="entry name" value="COV-LIKE PROTEIN 1"/>
    <property type="match status" value="1"/>
</dbReference>
<comment type="caution">
    <text evidence="2">The sequence shown here is derived from an EMBL/GenBank/DDBJ whole genome shotgun (WGS) entry which is preliminary data.</text>
</comment>
<organism evidence="2 3">
    <name type="scientific">Albidovulum litorale</name>
    <dbReference type="NCBI Taxonomy" id="2984134"/>
    <lineage>
        <taxon>Bacteria</taxon>
        <taxon>Pseudomonadati</taxon>
        <taxon>Pseudomonadota</taxon>
        <taxon>Alphaproteobacteria</taxon>
        <taxon>Rhodobacterales</taxon>
        <taxon>Paracoccaceae</taxon>
        <taxon>Albidovulum</taxon>
    </lineage>
</organism>
<sequence length="240" mass="26597">MSADKDGHEHGMIQPPRRRGLLARFRANFLTGLVVIAPIGFTLWLIWSVTGWIDGWVLPFVPDKYQPDRILYTFFGIDYEINLRGIGVILALIFTVFVGWVAKGLMGRSLIGWAESLVDRMPVVRSIYSGVKQVAETVLSQTESKFDKACLIEYPRPGIWAIGFVSTAAKGEVLAKLPDDEVMTVFLPTTPNPTSGFLLYLPKRDVKFLDMTVEDAAKLVISAGLVYPNGKDKAPPPQGQ</sequence>
<evidence type="ECO:0000256" key="1">
    <source>
        <dbReference type="SAM" id="Phobius"/>
    </source>
</evidence>
<keyword evidence="1" id="KW-0812">Transmembrane</keyword>
<gene>
    <name evidence="2" type="ORF">OEZ71_00640</name>
</gene>
<proteinExistence type="predicted"/>
<dbReference type="RefSeq" id="WP_263738001.1">
    <property type="nucleotide sequence ID" value="NZ_JAOWKZ010000001.1"/>
</dbReference>
<evidence type="ECO:0000313" key="3">
    <source>
        <dbReference type="Proteomes" id="UP001652564"/>
    </source>
</evidence>
<feature type="transmembrane region" description="Helical" evidence="1">
    <location>
        <begin position="81"/>
        <end position="102"/>
    </location>
</feature>
<name>A0ABT2ZJ79_9RHOB</name>
<keyword evidence="3" id="KW-1185">Reference proteome</keyword>
<dbReference type="InterPro" id="IPR007462">
    <property type="entry name" value="COV1-like"/>
</dbReference>